<feature type="region of interest" description="Disordered" evidence="6">
    <location>
        <begin position="1"/>
        <end position="83"/>
    </location>
</feature>
<dbReference type="EMBL" id="JAUJYN010000002">
    <property type="protein sequence ID" value="KAK1278230.1"/>
    <property type="molecule type" value="Genomic_DNA"/>
</dbReference>
<evidence type="ECO:0000256" key="5">
    <source>
        <dbReference type="ARBA" id="ARBA00093456"/>
    </source>
</evidence>
<evidence type="ECO:0000256" key="4">
    <source>
        <dbReference type="ARBA" id="ARBA00023242"/>
    </source>
</evidence>
<accession>A0AAV9BNP1</accession>
<feature type="compositionally biased region" description="Basic and acidic residues" evidence="6">
    <location>
        <begin position="1"/>
        <end position="12"/>
    </location>
</feature>
<comment type="caution">
    <text evidence="7">The sequence shown here is derived from an EMBL/GenBank/DDBJ whole genome shotgun (WGS) entry which is preliminary data.</text>
</comment>
<comment type="subcellular location">
    <subcellularLocation>
        <location evidence="1">Nucleus</location>
    </subcellularLocation>
</comment>
<dbReference type="AlphaFoldDB" id="A0AAV9BNP1"/>
<dbReference type="Proteomes" id="UP001179952">
    <property type="component" value="Unassembled WGS sequence"/>
</dbReference>
<dbReference type="GO" id="GO:0031573">
    <property type="term" value="P:mitotic intra-S DNA damage checkpoint signaling"/>
    <property type="evidence" value="ECO:0007669"/>
    <property type="project" value="TreeGrafter"/>
</dbReference>
<evidence type="ECO:0000256" key="3">
    <source>
        <dbReference type="ARBA" id="ARBA00022843"/>
    </source>
</evidence>
<dbReference type="GO" id="GO:0070182">
    <property type="term" value="F:DNA polymerase binding"/>
    <property type="evidence" value="ECO:0007669"/>
    <property type="project" value="TreeGrafter"/>
</dbReference>
<reference evidence="7" key="2">
    <citation type="submission" date="2023-06" db="EMBL/GenBank/DDBJ databases">
        <authorList>
            <person name="Ma L."/>
            <person name="Liu K.-W."/>
            <person name="Li Z."/>
            <person name="Hsiao Y.-Y."/>
            <person name="Qi Y."/>
            <person name="Fu T."/>
            <person name="Tang G."/>
            <person name="Zhang D."/>
            <person name="Sun W.-H."/>
            <person name="Liu D.-K."/>
            <person name="Li Y."/>
            <person name="Chen G.-Z."/>
            <person name="Liu X.-D."/>
            <person name="Liao X.-Y."/>
            <person name="Jiang Y.-T."/>
            <person name="Yu X."/>
            <person name="Hao Y."/>
            <person name="Huang J."/>
            <person name="Zhao X.-W."/>
            <person name="Ke S."/>
            <person name="Chen Y.-Y."/>
            <person name="Wu W.-L."/>
            <person name="Hsu J.-L."/>
            <person name="Lin Y.-F."/>
            <person name="Huang M.-D."/>
            <person name="Li C.-Y."/>
            <person name="Huang L."/>
            <person name="Wang Z.-W."/>
            <person name="Zhao X."/>
            <person name="Zhong W.-Y."/>
            <person name="Peng D.-H."/>
            <person name="Ahmad S."/>
            <person name="Lan S."/>
            <person name="Zhang J.-S."/>
            <person name="Tsai W.-C."/>
            <person name="Van De Peer Y."/>
            <person name="Liu Z.-J."/>
        </authorList>
    </citation>
    <scope>NUCLEOTIDE SEQUENCE</scope>
    <source>
        <strain evidence="7">SCP</strain>
        <tissue evidence="7">Leaves</tissue>
    </source>
</reference>
<dbReference type="GO" id="GO:0000793">
    <property type="term" value="C:condensed chromosome"/>
    <property type="evidence" value="ECO:0007669"/>
    <property type="project" value="TreeGrafter"/>
</dbReference>
<dbReference type="InterPro" id="IPR029448">
    <property type="entry name" value="FANCD2"/>
</dbReference>
<evidence type="ECO:0000313" key="8">
    <source>
        <dbReference type="Proteomes" id="UP001179952"/>
    </source>
</evidence>
<dbReference type="GO" id="GO:0036297">
    <property type="term" value="P:interstrand cross-link repair"/>
    <property type="evidence" value="ECO:0007669"/>
    <property type="project" value="TreeGrafter"/>
</dbReference>
<keyword evidence="2" id="KW-1017">Isopeptide bond</keyword>
<comment type="similarity">
    <text evidence="5">Belongs to the Fanconi anemia protein FANCD2 family.</text>
</comment>
<protein>
    <submittedName>
        <fullName evidence="7">Uncharacterized protein</fullName>
    </submittedName>
</protein>
<gene>
    <name evidence="7" type="ORF">QJS04_geneDACA014764</name>
</gene>
<evidence type="ECO:0000313" key="7">
    <source>
        <dbReference type="EMBL" id="KAK1278230.1"/>
    </source>
</evidence>
<evidence type="ECO:0000256" key="6">
    <source>
        <dbReference type="SAM" id="MobiDB-lite"/>
    </source>
</evidence>
<feature type="region of interest" description="Disordered" evidence="6">
    <location>
        <begin position="370"/>
        <end position="400"/>
    </location>
</feature>
<evidence type="ECO:0000256" key="2">
    <source>
        <dbReference type="ARBA" id="ARBA00022499"/>
    </source>
</evidence>
<dbReference type="PANTHER" id="PTHR32086">
    <property type="entry name" value="FANCONI ANEMIA GROUP D2 PROTEIN"/>
    <property type="match status" value="1"/>
</dbReference>
<dbReference type="GO" id="GO:0005634">
    <property type="term" value="C:nucleus"/>
    <property type="evidence" value="ECO:0007669"/>
    <property type="project" value="UniProtKB-SubCell"/>
</dbReference>
<dbReference type="GO" id="GO:0007129">
    <property type="term" value="P:homologous chromosome pairing at meiosis"/>
    <property type="evidence" value="ECO:0007669"/>
    <property type="project" value="TreeGrafter"/>
</dbReference>
<feature type="compositionally biased region" description="Acidic residues" evidence="6">
    <location>
        <begin position="372"/>
        <end position="387"/>
    </location>
</feature>
<organism evidence="7 8">
    <name type="scientific">Acorus gramineus</name>
    <name type="common">Dwarf sweet flag</name>
    <dbReference type="NCBI Taxonomy" id="55184"/>
    <lineage>
        <taxon>Eukaryota</taxon>
        <taxon>Viridiplantae</taxon>
        <taxon>Streptophyta</taxon>
        <taxon>Embryophyta</taxon>
        <taxon>Tracheophyta</taxon>
        <taxon>Spermatophyta</taxon>
        <taxon>Magnoliopsida</taxon>
        <taxon>Liliopsida</taxon>
        <taxon>Acoraceae</taxon>
        <taxon>Acorus</taxon>
    </lineage>
</organism>
<keyword evidence="3" id="KW-0832">Ubl conjugation</keyword>
<proteinExistence type="inferred from homology"/>
<reference evidence="7" key="1">
    <citation type="journal article" date="2023" name="Nat. Commun.">
        <title>Diploid and tetraploid genomes of Acorus and the evolution of monocots.</title>
        <authorList>
            <person name="Ma L."/>
            <person name="Liu K.W."/>
            <person name="Li Z."/>
            <person name="Hsiao Y.Y."/>
            <person name="Qi Y."/>
            <person name="Fu T."/>
            <person name="Tang G.D."/>
            <person name="Zhang D."/>
            <person name="Sun W.H."/>
            <person name="Liu D.K."/>
            <person name="Li Y."/>
            <person name="Chen G.Z."/>
            <person name="Liu X.D."/>
            <person name="Liao X.Y."/>
            <person name="Jiang Y.T."/>
            <person name="Yu X."/>
            <person name="Hao Y."/>
            <person name="Huang J."/>
            <person name="Zhao X.W."/>
            <person name="Ke S."/>
            <person name="Chen Y.Y."/>
            <person name="Wu W.L."/>
            <person name="Hsu J.L."/>
            <person name="Lin Y.F."/>
            <person name="Huang M.D."/>
            <person name="Li C.Y."/>
            <person name="Huang L."/>
            <person name="Wang Z.W."/>
            <person name="Zhao X."/>
            <person name="Zhong W.Y."/>
            <person name="Peng D.H."/>
            <person name="Ahmad S."/>
            <person name="Lan S."/>
            <person name="Zhang J.S."/>
            <person name="Tsai W.C."/>
            <person name="Van de Peer Y."/>
            <person name="Liu Z.J."/>
        </authorList>
    </citation>
    <scope>NUCLEOTIDE SEQUENCE</scope>
    <source>
        <strain evidence="7">SCP</strain>
    </source>
</reference>
<dbReference type="PANTHER" id="PTHR32086:SF0">
    <property type="entry name" value="FANCONI ANEMIA GROUP D2 PROTEIN"/>
    <property type="match status" value="1"/>
</dbReference>
<keyword evidence="4" id="KW-0539">Nucleus</keyword>
<keyword evidence="8" id="KW-1185">Reference proteome</keyword>
<name>A0AAV9BNP1_ACOGR</name>
<dbReference type="GO" id="GO:1990918">
    <property type="term" value="P:double-strand break repair involved in meiotic recombination"/>
    <property type="evidence" value="ECO:0007669"/>
    <property type="project" value="TreeGrafter"/>
</dbReference>
<evidence type="ECO:0000256" key="1">
    <source>
        <dbReference type="ARBA" id="ARBA00004123"/>
    </source>
</evidence>
<sequence>MKYTGKKSEETKASGNASPNSRRKRKKSSMTPDNSDPNGKLRQPTILDALKRAGVHVSQEVANEGSSGPPSSGKKLQSEEHKLPDSNMLEPAELSGAAKIVDAQRFKFRPLLPHCFNILSFAENQDSCCSDPAAEDLMRAKSIGIPACSVSFLLASEVLVTLESLVNSVSGFVDKSLEGNGKNVHVEFSQGVLPFLRKKLGNTAHKLESTSDILDELACSILPQHEENLAILNKLVKKAILLRSRSDVQSVNGVLANLRKSVNVVVSLVNMCKTHEKVTLHAMSVKYGGKFVDSFLKVFDFLQAHFQAHNDAILQLVRELQKATRIIQTLCSEAKNWLGFLVSDLLSPTTVAGNLKHKDLMGQVVSSQVYNNDDEDSNNQGDADQEDPTGSHNLGVNDAD</sequence>